<protein>
    <submittedName>
        <fullName evidence="1">KRAB-A domain-containing protein 2-like</fullName>
    </submittedName>
</protein>
<comment type="caution">
    <text evidence="1">The sequence shown here is derived from an EMBL/GenBank/DDBJ whole genome shotgun (WGS) entry which is preliminary data.</text>
</comment>
<keyword evidence="2" id="KW-1185">Reference proteome</keyword>
<gene>
    <name evidence="1" type="ORF">FWK35_00011482</name>
</gene>
<accession>A0A6G0ZBZ8</accession>
<reference evidence="1 2" key="1">
    <citation type="submission" date="2019-08" db="EMBL/GenBank/DDBJ databases">
        <title>Whole genome of Aphis craccivora.</title>
        <authorList>
            <person name="Voronova N.V."/>
            <person name="Shulinski R.S."/>
            <person name="Bandarenka Y.V."/>
            <person name="Zhorov D.G."/>
            <person name="Warner D."/>
        </authorList>
    </citation>
    <scope>NUCLEOTIDE SEQUENCE [LARGE SCALE GENOMIC DNA]</scope>
    <source>
        <strain evidence="1">180601</strain>
        <tissue evidence="1">Whole Body</tissue>
    </source>
</reference>
<dbReference type="AlphaFoldDB" id="A0A6G0ZBZ8"/>
<dbReference type="Proteomes" id="UP000478052">
    <property type="component" value="Unassembled WGS sequence"/>
</dbReference>
<proteinExistence type="predicted"/>
<dbReference type="EMBL" id="VUJU01000843">
    <property type="protein sequence ID" value="KAF0768076.1"/>
    <property type="molecule type" value="Genomic_DNA"/>
</dbReference>
<sequence>MNYTVSCQPLNVVAKKTSHSTNFLRLIFLLITLILDENSVELRKNPTFLNFGTCFKQLMCEKLPTKSYMRQSGSPTKYRLFKVSSHISCESTIIPDNKIGIRQVILQLSLTDGQALIRCDCLKICITNRLSSDPKLYCSNFPKTRRENIT</sequence>
<evidence type="ECO:0000313" key="2">
    <source>
        <dbReference type="Proteomes" id="UP000478052"/>
    </source>
</evidence>
<name>A0A6G0ZBZ8_APHCR</name>
<organism evidence="1 2">
    <name type="scientific">Aphis craccivora</name>
    <name type="common">Cowpea aphid</name>
    <dbReference type="NCBI Taxonomy" id="307492"/>
    <lineage>
        <taxon>Eukaryota</taxon>
        <taxon>Metazoa</taxon>
        <taxon>Ecdysozoa</taxon>
        <taxon>Arthropoda</taxon>
        <taxon>Hexapoda</taxon>
        <taxon>Insecta</taxon>
        <taxon>Pterygota</taxon>
        <taxon>Neoptera</taxon>
        <taxon>Paraneoptera</taxon>
        <taxon>Hemiptera</taxon>
        <taxon>Sternorrhyncha</taxon>
        <taxon>Aphidomorpha</taxon>
        <taxon>Aphidoidea</taxon>
        <taxon>Aphididae</taxon>
        <taxon>Aphidini</taxon>
        <taxon>Aphis</taxon>
        <taxon>Aphis</taxon>
    </lineage>
</organism>
<evidence type="ECO:0000313" key="1">
    <source>
        <dbReference type="EMBL" id="KAF0768076.1"/>
    </source>
</evidence>